<name>A0A4R7THD7_9ACTN</name>
<accession>A0A4R7THD7</accession>
<dbReference type="RefSeq" id="WP_133980761.1">
    <property type="nucleotide sequence ID" value="NZ_SOCE01000001.1"/>
</dbReference>
<dbReference type="AlphaFoldDB" id="A0A4R7THD7"/>
<comment type="caution">
    <text evidence="1">The sequence shown here is derived from an EMBL/GenBank/DDBJ whole genome shotgun (WGS) entry which is preliminary data.</text>
</comment>
<reference evidence="1 2" key="1">
    <citation type="submission" date="2019-03" db="EMBL/GenBank/DDBJ databases">
        <title>Genomic Encyclopedia of Type Strains, Phase III (KMG-III): the genomes of soil and plant-associated and newly described type strains.</title>
        <authorList>
            <person name="Whitman W."/>
        </authorList>
    </citation>
    <scope>NUCLEOTIDE SEQUENCE [LARGE SCALE GENOMIC DNA]</scope>
    <source>
        <strain evidence="1 2">VKM Ac-2575</strain>
    </source>
</reference>
<dbReference type="Gene3D" id="3.30.1490.270">
    <property type="match status" value="1"/>
</dbReference>
<dbReference type="EMBL" id="SOCE01000001">
    <property type="protein sequence ID" value="TDU90948.1"/>
    <property type="molecule type" value="Genomic_DNA"/>
</dbReference>
<protein>
    <recommendedName>
        <fullName evidence="3">Circularly permuted ATP-grasp superfamily protein</fullName>
    </recommendedName>
</protein>
<dbReference type="Proteomes" id="UP000295151">
    <property type="component" value="Unassembled WGS sequence"/>
</dbReference>
<dbReference type="SUPFAM" id="SSF56059">
    <property type="entry name" value="Glutathione synthetase ATP-binding domain-like"/>
    <property type="match status" value="1"/>
</dbReference>
<sequence>MTAFDWADRPGFDAWGNLADGLRADILAAGGTGWQDVFHEIATYNETWRPLRPVLMDKAWLEELYALSDRMLQLLFDCCRRRASTAGELRKLLGIPDGRVEFLDDSEPLGEHLLMSGRPDILLTDGVPKFVEFNVGSDVGSVWDSEKVSARFLDLFRTTGLADRLPVEAPLSAVDRRYAAIRETLGLPAGARLTMVFRTDGEYPESHDPEKLVELLQPFVVRGRENGYDMDVQPVDWLTLGSDDQLIGRGRRVEAILRLFVCSEMSPTVGLRAIKDALQAGTASLFTSAASWLISNKLVFAWLWEDAAELPPEDAALVRAHLPRTRMLTSALVPSVLAEREQLVLKPADEFGGSGVVVGREASPEEWTALVSEGVTEGLHLVQDYTRPDRMTMDFVHLESGVHEEAQVPFSIGPYTFGRQGAGCYVRIGSQGEGEVLNLKRNVHVTGSLLLGDA</sequence>
<organism evidence="1 2">
    <name type="scientific">Kribbella voronezhensis</name>
    <dbReference type="NCBI Taxonomy" id="2512212"/>
    <lineage>
        <taxon>Bacteria</taxon>
        <taxon>Bacillati</taxon>
        <taxon>Actinomycetota</taxon>
        <taxon>Actinomycetes</taxon>
        <taxon>Propionibacteriales</taxon>
        <taxon>Kribbellaceae</taxon>
        <taxon>Kribbella</taxon>
    </lineage>
</organism>
<evidence type="ECO:0008006" key="3">
    <source>
        <dbReference type="Google" id="ProtNLM"/>
    </source>
</evidence>
<dbReference type="OrthoDB" id="3798740at2"/>
<gene>
    <name evidence="1" type="ORF">EV138_4549</name>
</gene>
<evidence type="ECO:0000313" key="2">
    <source>
        <dbReference type="Proteomes" id="UP000295151"/>
    </source>
</evidence>
<keyword evidence="2" id="KW-1185">Reference proteome</keyword>
<proteinExistence type="predicted"/>
<evidence type="ECO:0000313" key="1">
    <source>
        <dbReference type="EMBL" id="TDU90948.1"/>
    </source>
</evidence>